<feature type="compositionally biased region" description="Polar residues" evidence="12">
    <location>
        <begin position="671"/>
        <end position="690"/>
    </location>
</feature>
<feature type="region of interest" description="Disordered" evidence="12">
    <location>
        <begin position="1196"/>
        <end position="1227"/>
    </location>
</feature>
<reference evidence="14" key="3">
    <citation type="submission" date="2025-08" db="UniProtKB">
        <authorList>
            <consortium name="Ensembl"/>
        </authorList>
    </citation>
    <scope>IDENTIFICATION</scope>
    <source>
        <strain evidence="14">HSOK</strain>
    </source>
</reference>
<dbReference type="Ensembl" id="ENSORLT00015026113.1">
    <property type="protein sequence ID" value="ENSORLP00015017613.1"/>
    <property type="gene ID" value="ENSORLG00015018663.1"/>
</dbReference>
<keyword evidence="6" id="KW-0862">Zinc</keyword>
<evidence type="ECO:0000256" key="3">
    <source>
        <dbReference type="ARBA" id="ARBA00022723"/>
    </source>
</evidence>
<evidence type="ECO:0000256" key="5">
    <source>
        <dbReference type="ARBA" id="ARBA00022771"/>
    </source>
</evidence>
<evidence type="ECO:0000313" key="15">
    <source>
        <dbReference type="Proteomes" id="UP000265200"/>
    </source>
</evidence>
<feature type="compositionally biased region" description="Polar residues" evidence="12">
    <location>
        <begin position="1206"/>
        <end position="1215"/>
    </location>
</feature>
<keyword evidence="8" id="KW-0238">DNA-binding</keyword>
<feature type="compositionally biased region" description="Basic and acidic residues" evidence="12">
    <location>
        <begin position="25"/>
        <end position="41"/>
    </location>
</feature>
<feature type="domain" description="C2H2-type" evidence="13">
    <location>
        <begin position="957"/>
        <end position="984"/>
    </location>
</feature>
<feature type="domain" description="C2H2-type" evidence="13">
    <location>
        <begin position="1456"/>
        <end position="1483"/>
    </location>
</feature>
<keyword evidence="4" id="KW-0677">Repeat</keyword>
<feature type="compositionally biased region" description="Basic and acidic residues" evidence="12">
    <location>
        <begin position="508"/>
        <end position="526"/>
    </location>
</feature>
<dbReference type="GO" id="GO:0008270">
    <property type="term" value="F:zinc ion binding"/>
    <property type="evidence" value="ECO:0007669"/>
    <property type="project" value="UniProtKB-KW"/>
</dbReference>
<evidence type="ECO:0000256" key="12">
    <source>
        <dbReference type="SAM" id="MobiDB-lite"/>
    </source>
</evidence>
<feature type="domain" description="C2H2-type" evidence="13">
    <location>
        <begin position="929"/>
        <end position="956"/>
    </location>
</feature>
<dbReference type="InterPro" id="IPR036236">
    <property type="entry name" value="Znf_C2H2_sf"/>
</dbReference>
<comment type="subcellular location">
    <subcellularLocation>
        <location evidence="1">Nucleus</location>
    </subcellularLocation>
</comment>
<feature type="region of interest" description="Disordered" evidence="12">
    <location>
        <begin position="651"/>
        <end position="700"/>
    </location>
</feature>
<feature type="domain" description="C2H2-type" evidence="13">
    <location>
        <begin position="1030"/>
        <end position="1058"/>
    </location>
</feature>
<evidence type="ECO:0000259" key="13">
    <source>
        <dbReference type="PROSITE" id="PS50157"/>
    </source>
</evidence>
<feature type="compositionally biased region" description="Basic and acidic residues" evidence="12">
    <location>
        <begin position="661"/>
        <end position="670"/>
    </location>
</feature>
<dbReference type="FunFam" id="3.30.160.60:FF:000006">
    <property type="entry name" value="Zinc finger protein 184 (Kruppel-like)"/>
    <property type="match status" value="1"/>
</dbReference>
<evidence type="ECO:0000256" key="2">
    <source>
        <dbReference type="ARBA" id="ARBA00006991"/>
    </source>
</evidence>
<dbReference type="SUPFAM" id="SSF57667">
    <property type="entry name" value="beta-beta-alpha zinc fingers"/>
    <property type="match status" value="8"/>
</dbReference>
<feature type="region of interest" description="Disordered" evidence="12">
    <location>
        <begin position="445"/>
        <end position="560"/>
    </location>
</feature>
<accession>A0A3P9ICP1</accession>
<feature type="compositionally biased region" description="Polar residues" evidence="12">
    <location>
        <begin position="45"/>
        <end position="58"/>
    </location>
</feature>
<feature type="compositionally biased region" description="Basic and acidic residues" evidence="12">
    <location>
        <begin position="691"/>
        <end position="700"/>
    </location>
</feature>
<feature type="compositionally biased region" description="Polar residues" evidence="12">
    <location>
        <begin position="445"/>
        <end position="466"/>
    </location>
</feature>
<keyword evidence="10" id="KW-0539">Nucleus</keyword>
<feature type="compositionally biased region" description="Polar residues" evidence="12">
    <location>
        <begin position="549"/>
        <end position="560"/>
    </location>
</feature>
<reference evidence="14 15" key="2">
    <citation type="submission" date="2017-04" db="EMBL/GenBank/DDBJ databases">
        <title>CpG methylation of centromeres and impact of large insertions on vertebrate speciation.</title>
        <authorList>
            <person name="Ichikawa K."/>
            <person name="Yoshimura J."/>
            <person name="Morishita S."/>
        </authorList>
    </citation>
    <scope>NUCLEOTIDE SEQUENCE</scope>
    <source>
        <strain evidence="14 15">HSOK</strain>
    </source>
</reference>
<evidence type="ECO:0000256" key="8">
    <source>
        <dbReference type="ARBA" id="ARBA00023125"/>
    </source>
</evidence>
<feature type="region of interest" description="Disordered" evidence="12">
    <location>
        <begin position="360"/>
        <end position="406"/>
    </location>
</feature>
<feature type="compositionally biased region" description="Low complexity" evidence="12">
    <location>
        <begin position="59"/>
        <end position="71"/>
    </location>
</feature>
<dbReference type="Gene3D" id="3.30.160.60">
    <property type="entry name" value="Classic Zinc Finger"/>
    <property type="match status" value="10"/>
</dbReference>
<reference evidence="14" key="4">
    <citation type="submission" date="2025-09" db="UniProtKB">
        <authorList>
            <consortium name="Ensembl"/>
        </authorList>
    </citation>
    <scope>IDENTIFICATION</scope>
    <source>
        <strain evidence="14">HSOK</strain>
    </source>
</reference>
<evidence type="ECO:0000256" key="9">
    <source>
        <dbReference type="ARBA" id="ARBA00023163"/>
    </source>
</evidence>
<feature type="region of interest" description="Disordered" evidence="12">
    <location>
        <begin position="333"/>
        <end position="352"/>
    </location>
</feature>
<feature type="domain" description="C2H2-type" evidence="13">
    <location>
        <begin position="1289"/>
        <end position="1316"/>
    </location>
</feature>
<dbReference type="Proteomes" id="UP000265200">
    <property type="component" value="Chromosome 16"/>
</dbReference>
<comment type="similarity">
    <text evidence="2">Belongs to the krueppel C2H2-type zinc-finger protein family.</text>
</comment>
<organism evidence="14 15">
    <name type="scientific">Oryzias latipes</name>
    <name type="common">Japanese rice fish</name>
    <name type="synonym">Japanese killifish</name>
    <dbReference type="NCBI Taxonomy" id="8090"/>
    <lineage>
        <taxon>Eukaryota</taxon>
        <taxon>Metazoa</taxon>
        <taxon>Chordata</taxon>
        <taxon>Craniata</taxon>
        <taxon>Vertebrata</taxon>
        <taxon>Euteleostomi</taxon>
        <taxon>Actinopterygii</taxon>
        <taxon>Neopterygii</taxon>
        <taxon>Teleostei</taxon>
        <taxon>Neoteleostei</taxon>
        <taxon>Acanthomorphata</taxon>
        <taxon>Ovalentaria</taxon>
        <taxon>Atherinomorphae</taxon>
        <taxon>Beloniformes</taxon>
        <taxon>Adrianichthyidae</taxon>
        <taxon>Oryziinae</taxon>
        <taxon>Oryzias</taxon>
    </lineage>
</organism>
<dbReference type="Pfam" id="PF00096">
    <property type="entry name" value="zf-C2H2"/>
    <property type="match status" value="8"/>
</dbReference>
<feature type="region of interest" description="Disordered" evidence="12">
    <location>
        <begin position="1364"/>
        <end position="1384"/>
    </location>
</feature>
<feature type="domain" description="C2H2-type" evidence="13">
    <location>
        <begin position="1635"/>
        <end position="1662"/>
    </location>
</feature>
<proteinExistence type="inferred from homology"/>
<feature type="domain" description="C2H2-type" evidence="13">
    <location>
        <begin position="1704"/>
        <end position="1731"/>
    </location>
</feature>
<reference key="1">
    <citation type="journal article" date="2007" name="Nature">
        <title>The medaka draft genome and insights into vertebrate genome evolution.</title>
        <authorList>
            <person name="Kasahara M."/>
            <person name="Naruse K."/>
            <person name="Sasaki S."/>
            <person name="Nakatani Y."/>
            <person name="Qu W."/>
            <person name="Ahsan B."/>
            <person name="Yamada T."/>
            <person name="Nagayasu Y."/>
            <person name="Doi K."/>
            <person name="Kasai Y."/>
            <person name="Jindo T."/>
            <person name="Kobayashi D."/>
            <person name="Shimada A."/>
            <person name="Toyoda A."/>
            <person name="Kuroki Y."/>
            <person name="Fujiyama A."/>
            <person name="Sasaki T."/>
            <person name="Shimizu A."/>
            <person name="Asakawa S."/>
            <person name="Shimizu N."/>
            <person name="Hashimoto S."/>
            <person name="Yang J."/>
            <person name="Lee Y."/>
            <person name="Matsushima K."/>
            <person name="Sugano S."/>
            <person name="Sakaizumi M."/>
            <person name="Narita T."/>
            <person name="Ohishi K."/>
            <person name="Haga S."/>
            <person name="Ohta F."/>
            <person name="Nomoto H."/>
            <person name="Nogata K."/>
            <person name="Morishita T."/>
            <person name="Endo T."/>
            <person name="Shin-I T."/>
            <person name="Takeda H."/>
            <person name="Morishita S."/>
            <person name="Kohara Y."/>
        </authorList>
    </citation>
    <scope>NUCLEOTIDE SEQUENCE [LARGE SCALE GENOMIC DNA]</scope>
    <source>
        <strain>Hd-rR</strain>
    </source>
</reference>
<evidence type="ECO:0000256" key="6">
    <source>
        <dbReference type="ARBA" id="ARBA00022833"/>
    </source>
</evidence>
<dbReference type="GO" id="GO:0005634">
    <property type="term" value="C:nucleus"/>
    <property type="evidence" value="ECO:0007669"/>
    <property type="project" value="UniProtKB-SubCell"/>
</dbReference>
<feature type="compositionally biased region" description="Polar residues" evidence="12">
    <location>
        <begin position="366"/>
        <end position="376"/>
    </location>
</feature>
<evidence type="ECO:0000313" key="14">
    <source>
        <dbReference type="Ensembl" id="ENSORLP00015017613.1"/>
    </source>
</evidence>
<feature type="domain" description="C2H2-type" evidence="13">
    <location>
        <begin position="1494"/>
        <end position="1516"/>
    </location>
</feature>
<feature type="domain" description="C2H2-type" evidence="13">
    <location>
        <begin position="1344"/>
        <end position="1371"/>
    </location>
</feature>
<name>A0A3P9ICP1_ORYLA</name>
<dbReference type="InterPro" id="IPR013087">
    <property type="entry name" value="Znf_C2H2_type"/>
</dbReference>
<feature type="domain" description="C2H2-type" evidence="13">
    <location>
        <begin position="1317"/>
        <end position="1344"/>
    </location>
</feature>
<dbReference type="PANTHER" id="PTHR24393">
    <property type="entry name" value="ZINC FINGER PROTEIN"/>
    <property type="match status" value="1"/>
</dbReference>
<feature type="compositionally biased region" description="Low complexity" evidence="12">
    <location>
        <begin position="533"/>
        <end position="543"/>
    </location>
</feature>
<dbReference type="PROSITE" id="PS50157">
    <property type="entry name" value="ZINC_FINGER_C2H2_2"/>
    <property type="match status" value="16"/>
</dbReference>
<evidence type="ECO:0000256" key="4">
    <source>
        <dbReference type="ARBA" id="ARBA00022737"/>
    </source>
</evidence>
<feature type="domain" description="C2H2-type" evidence="13">
    <location>
        <begin position="1425"/>
        <end position="1452"/>
    </location>
</feature>
<keyword evidence="9" id="KW-0804">Transcription</keyword>
<dbReference type="PANTHER" id="PTHR24393:SF34">
    <property type="entry name" value="PR_SET DOMAIN 13"/>
    <property type="match status" value="1"/>
</dbReference>
<feature type="domain" description="C2H2-type" evidence="13">
    <location>
        <begin position="1263"/>
        <end position="1290"/>
    </location>
</feature>
<feature type="compositionally biased region" description="Low complexity" evidence="12">
    <location>
        <begin position="1373"/>
        <end position="1384"/>
    </location>
</feature>
<keyword evidence="5 11" id="KW-0863">Zinc-finger</keyword>
<evidence type="ECO:0000256" key="10">
    <source>
        <dbReference type="ARBA" id="ARBA00023242"/>
    </source>
</evidence>
<feature type="region of interest" description="Disordered" evidence="12">
    <location>
        <begin position="1"/>
        <end position="71"/>
    </location>
</feature>
<sequence>MAHGWDSYFPSLQPRSSNPGTVKRAGKESEGAFSQHSEKYMGHHNFSSTGPAQEAPTQNSNHTNYYHNSSNDNPSTDCAYQRYCEETEWLAGRENFEKNYRQRCGNSGFPDFARDGLPTSIESSSFEQAVEGLNKDCKISAASCLGDYSNVHSCSNPDANETRPSCKFMSGNRILKQKPHDILKFSVSECCFSDSRNMNFQTDNHCTGLSGAEKSFPSNIIPAESLIACEQTDRHLDKMVKSDAGYYHFNPTSSMLLPAERENEHIDEFHVQNDEEAKGDLKEHAYPNLSMADNFPGDGIGHCPASIESKEIPSASVGVLDHGLDHIDPTILNEVSDGSGRPCKQNSTSGQEEIVIKGREDEGQALKSQKNESSLCKTEISEEKKLPTNSSDCSVEKMDSGDDTKETKKDASQFLISLPVNQLSCKDTLQLIDFPLDYNNSNFESSLQLSDPQSNESAPKSNQSFPDNDRGMQSVDSHVGSGLQSHISNDQIHKEPSAKLPCVTIDLPSKDKGSEESQDTAIHKDSCTQFNHPTPEGPTSSTETVKKQAPSTSAAYGSPITLSDNSNNVAHCQNSCLQQNISNMNVHSCLEMKTGPHKNNTSDFSLDTVGSRETYDDQINNCQEKLSKSEKFHNDNCNTPNLNPRSKLELCSQPYPPNTDVDSHFDKDPTASESKMSTTVLENCSVQPPTSEKENDSGKMDSILERHSSNADIDSFSERECSCPREKTSLSLFSDQCESQLKVPLEQEPPIPHEDISENARESFKELDSFTVDESVSDMLYGEPVSGESSSCDADETDVALDQCKNVSVSRSEEGSMDHTKRSSFQLKPSSQIRKKLHPIVLLRVSDSVDKRNTSYQCADCQYTAQNVDHLIEHHCHCHSELSFEFCKSCNTYLMKNEQRRKHICHVTGQTYKSSYSIPEKKKRTHGRHKCNQCNIVFSKILEYVKHMRGHTGKTPYICNRCGTYFAQPGCVQRHLSIPGRCKPYKLLQTNSDAVVIKTETESQIDVTQNILHQGMKECYIKLVDISRMNLCHICGKSFASAKKAKKHIYSVHNRKKVQALVKDTTTNVKSENTERVEDDTSRKYQCPLCPRTFKFSYNRSRHLRECATNEVFGGKGKSGDKYVCPLCKGKFTSTSNRYKHIREVCIRRCISQLAKEKTMGLQEDKYEPPKENDLKSLSRHYKKWHTKDLKDLASSTLKKGPIEQQPGSQVSTTGESDEDDPNCSDSNSDAAPYFPCHVCGKTFPTSESLEDHQLCHLGEKPHECSECGKCFFQASQLQQHQRMHKSEFQCQICGRGFVSLFALRNHKHSHGKSRPHRCSKCDLSFTGPIQLAEHMSTHREESFPCDICNKVFQCKSSRAEHRKSHSRSGDCPSPSTSVGESSQSESTFAYTTVYKYRCGICRERFRDPEELSEHGCMKAVERHYPCKDCNKHFLHASHLKKHRNTHHPSWPQREYACSQCNKSYSSSEHFTAHLKNHVEAADEKTSGTPSNTFMCPVCYQCFTGASELISHFSKHPDVMSKTEKIRLHPSESKQRNLTQTAKYECTVCSKSFEGGDSFRHHHCSQKQLVAAERLLVKNSSHRLAEEDEEEEEEDEEVDVTGEDLFKCFDCTMHFSSKSTLLEHQNKQHPNGKKFRCGKCGKTFAKKIYLRKHESRHQKNEAVQPAVQHPDKGLTCSRCSTTVNTVQELSSHMRLHAEKEAGSFRCDMCYKSFSHKLLLKQHQESHVGEVVYECTECDKAFAFPHLLDEHQKTHGGSSK</sequence>
<keyword evidence="7" id="KW-0805">Transcription regulation</keyword>
<keyword evidence="3" id="KW-0479">Metal-binding</keyword>
<dbReference type="PROSITE" id="PS00028">
    <property type="entry name" value="ZINC_FINGER_C2H2_1"/>
    <property type="match status" value="15"/>
</dbReference>
<feature type="compositionally biased region" description="Basic and acidic residues" evidence="12">
    <location>
        <begin position="394"/>
        <end position="406"/>
    </location>
</feature>
<feature type="domain" description="C2H2-type" evidence="13">
    <location>
        <begin position="1674"/>
        <end position="1701"/>
    </location>
</feature>
<dbReference type="SMART" id="SM00355">
    <property type="entry name" value="ZnF_C2H2"/>
    <property type="match status" value="21"/>
</dbReference>
<feature type="domain" description="C2H2-type" evidence="13">
    <location>
        <begin position="1606"/>
        <end position="1634"/>
    </location>
</feature>
<evidence type="ECO:0000256" key="7">
    <source>
        <dbReference type="ARBA" id="ARBA00023015"/>
    </source>
</evidence>
<feature type="domain" description="C2H2-type" evidence="13">
    <location>
        <begin position="1235"/>
        <end position="1262"/>
    </location>
</feature>
<protein>
    <recommendedName>
        <fullName evidence="13">C2H2-type domain-containing protein</fullName>
    </recommendedName>
</protein>
<evidence type="ECO:0000256" key="11">
    <source>
        <dbReference type="PROSITE-ProRule" id="PRU00042"/>
    </source>
</evidence>
<feature type="domain" description="C2H2-type" evidence="13">
    <location>
        <begin position="1732"/>
        <end position="1759"/>
    </location>
</feature>
<dbReference type="FunFam" id="3.30.160.60:FF:001009">
    <property type="entry name" value="Zinc finger protein 26"/>
    <property type="match status" value="1"/>
</dbReference>
<evidence type="ECO:0000256" key="1">
    <source>
        <dbReference type="ARBA" id="ARBA00004123"/>
    </source>
</evidence>
<dbReference type="GO" id="GO:0003677">
    <property type="term" value="F:DNA binding"/>
    <property type="evidence" value="ECO:0007669"/>
    <property type="project" value="UniProtKB-KW"/>
</dbReference>